<feature type="domain" description="4'-phosphopantetheinyl transferase" evidence="4">
    <location>
        <begin position="100"/>
        <end position="176"/>
    </location>
</feature>
<dbReference type="GO" id="GO:0005886">
    <property type="term" value="C:plasma membrane"/>
    <property type="evidence" value="ECO:0007669"/>
    <property type="project" value="TreeGrafter"/>
</dbReference>
<feature type="domain" description="4'-phosphopantetheinyl transferase N-terminal" evidence="5">
    <location>
        <begin position="26"/>
        <end position="92"/>
    </location>
</feature>
<name>A0A7W7VQR7_9ACTN</name>
<dbReference type="GO" id="GO:0009239">
    <property type="term" value="P:enterobactin biosynthetic process"/>
    <property type="evidence" value="ECO:0007669"/>
    <property type="project" value="InterPro"/>
</dbReference>
<dbReference type="Proteomes" id="UP000552644">
    <property type="component" value="Unassembled WGS sequence"/>
</dbReference>
<dbReference type="InterPro" id="IPR041354">
    <property type="entry name" value="4PPT_N"/>
</dbReference>
<dbReference type="GO" id="GO:0008897">
    <property type="term" value="F:holo-[acyl-carrier-protein] synthase activity"/>
    <property type="evidence" value="ECO:0007669"/>
    <property type="project" value="InterPro"/>
</dbReference>
<dbReference type="PANTHER" id="PTHR38096">
    <property type="entry name" value="ENTEROBACTIN SYNTHASE COMPONENT D"/>
    <property type="match status" value="1"/>
</dbReference>
<dbReference type="Pfam" id="PF17837">
    <property type="entry name" value="4PPT_N"/>
    <property type="match status" value="1"/>
</dbReference>
<dbReference type="PRINTS" id="PR01399">
    <property type="entry name" value="ENTSNTHTASED"/>
</dbReference>
<dbReference type="EMBL" id="JACHJP010000008">
    <property type="protein sequence ID" value="MBB4919003.1"/>
    <property type="molecule type" value="Genomic_DNA"/>
</dbReference>
<dbReference type="AlphaFoldDB" id="A0A7W7VQR7"/>
<keyword evidence="1 6" id="KW-0808">Transferase</keyword>
<comment type="caution">
    <text evidence="6">The sequence shown here is derived from an EMBL/GenBank/DDBJ whole genome shotgun (WGS) entry which is preliminary data.</text>
</comment>
<evidence type="ECO:0000256" key="2">
    <source>
        <dbReference type="PIRSR" id="PIRSR603542-1"/>
    </source>
</evidence>
<proteinExistence type="predicted"/>
<evidence type="ECO:0000313" key="6">
    <source>
        <dbReference type="EMBL" id="MBB4919003.1"/>
    </source>
</evidence>
<feature type="binding site" evidence="3">
    <location>
        <position position="104"/>
    </location>
    <ligand>
        <name>Mg(2+)</name>
        <dbReference type="ChEBI" id="CHEBI:18420"/>
    </ligand>
</feature>
<feature type="binding site" evidence="2">
    <location>
        <begin position="82"/>
        <end position="83"/>
    </location>
    <ligand>
        <name>CoA</name>
        <dbReference type="ChEBI" id="CHEBI:57287"/>
    </ligand>
</feature>
<dbReference type="InterPro" id="IPR037143">
    <property type="entry name" value="4-PPantetheinyl_Trfase_dom_sf"/>
</dbReference>
<dbReference type="SUPFAM" id="SSF56214">
    <property type="entry name" value="4'-phosphopantetheinyl transferase"/>
    <property type="match status" value="1"/>
</dbReference>
<gene>
    <name evidence="6" type="ORF">FHS44_006139</name>
</gene>
<sequence>MIEKIVGPSVVSVDTRDVLNGTLFPEEEAVVANAVAKRRQEYTTARLCARRAMARLGLPASPVLSGLRGEPLWPSGVVGSITHCAGYRGAVLGRLSDAASIGIDAEPNTHLTEGVLDAISLAGERVWIRDLAVRAPDVCWDRLLFSAKEAVYKAWFPLVRSWLDFDDALITVDHVTGTFTARLLVPGPTLRGFAVIGFTGRWMVQDGLILTAIVVGTGDGTRRPAGLLG</sequence>
<dbReference type="Pfam" id="PF01648">
    <property type="entry name" value="ACPS"/>
    <property type="match status" value="1"/>
</dbReference>
<dbReference type="GO" id="GO:0000287">
    <property type="term" value="F:magnesium ion binding"/>
    <property type="evidence" value="ECO:0007669"/>
    <property type="project" value="InterPro"/>
</dbReference>
<dbReference type="RefSeq" id="WP_184720785.1">
    <property type="nucleotide sequence ID" value="NZ_JACHJP010000008.1"/>
</dbReference>
<feature type="binding site" evidence="3">
    <location>
        <position position="105"/>
    </location>
    <ligand>
        <name>Mg(2+)</name>
        <dbReference type="ChEBI" id="CHEBI:18420"/>
    </ligand>
</feature>
<keyword evidence="7" id="KW-1185">Reference proteome</keyword>
<keyword evidence="3" id="KW-0479">Metal-binding</keyword>
<keyword evidence="3" id="KW-0460">Magnesium</keyword>
<accession>A0A7W7VQR7</accession>
<feature type="binding site" evidence="2">
    <location>
        <position position="46"/>
    </location>
    <ligand>
        <name>CoA</name>
        <dbReference type="ChEBI" id="CHEBI:57287"/>
    </ligand>
</feature>
<evidence type="ECO:0000259" key="5">
    <source>
        <dbReference type="Pfam" id="PF17837"/>
    </source>
</evidence>
<evidence type="ECO:0000259" key="4">
    <source>
        <dbReference type="Pfam" id="PF01648"/>
    </source>
</evidence>
<feature type="binding site" evidence="2">
    <location>
        <position position="149"/>
    </location>
    <ligand>
        <name>CoA</name>
        <dbReference type="ChEBI" id="CHEBI:57287"/>
    </ligand>
</feature>
<feature type="binding site" evidence="2">
    <location>
        <position position="104"/>
    </location>
    <ligand>
        <name>CoA</name>
        <dbReference type="ChEBI" id="CHEBI:57287"/>
    </ligand>
</feature>
<dbReference type="InterPro" id="IPR008278">
    <property type="entry name" value="4-PPantetheinyl_Trfase_dom"/>
</dbReference>
<feature type="binding site" evidence="2">
    <location>
        <position position="38"/>
    </location>
    <ligand>
        <name>CoA</name>
        <dbReference type="ChEBI" id="CHEBI:57287"/>
    </ligand>
</feature>
<feature type="binding site" evidence="3">
    <location>
        <position position="106"/>
    </location>
    <ligand>
        <name>Mg(2+)</name>
        <dbReference type="ChEBI" id="CHEBI:18420"/>
    </ligand>
</feature>
<evidence type="ECO:0000256" key="3">
    <source>
        <dbReference type="PIRSR" id="PIRSR603542-2"/>
    </source>
</evidence>
<protein>
    <submittedName>
        <fullName evidence="6">4'-phosphopantetheinyl transferase EntD</fullName>
    </submittedName>
</protein>
<reference evidence="6 7" key="1">
    <citation type="submission" date="2020-08" db="EMBL/GenBank/DDBJ databases">
        <title>Genomic Encyclopedia of Type Strains, Phase III (KMG-III): the genomes of soil and plant-associated and newly described type strains.</title>
        <authorList>
            <person name="Whitman W."/>
        </authorList>
    </citation>
    <scope>NUCLEOTIDE SEQUENCE [LARGE SCALE GENOMIC DNA]</scope>
    <source>
        <strain evidence="6 7">CECT 8840</strain>
    </source>
</reference>
<evidence type="ECO:0000313" key="7">
    <source>
        <dbReference type="Proteomes" id="UP000552644"/>
    </source>
</evidence>
<feature type="binding site" evidence="2">
    <location>
        <position position="163"/>
    </location>
    <ligand>
        <name>CoA</name>
        <dbReference type="ChEBI" id="CHEBI:57287"/>
    </ligand>
</feature>
<dbReference type="GO" id="GO:0009366">
    <property type="term" value="C:enterobactin synthetase complex"/>
    <property type="evidence" value="ECO:0007669"/>
    <property type="project" value="InterPro"/>
</dbReference>
<evidence type="ECO:0000256" key="1">
    <source>
        <dbReference type="ARBA" id="ARBA00022679"/>
    </source>
</evidence>
<dbReference type="PANTHER" id="PTHR38096:SF1">
    <property type="entry name" value="ENTEROBACTIN SYNTHASE COMPONENT D"/>
    <property type="match status" value="1"/>
</dbReference>
<comment type="cofactor">
    <cofactor evidence="3">
        <name>Mg(2+)</name>
        <dbReference type="ChEBI" id="CHEBI:18420"/>
    </cofactor>
</comment>
<feature type="binding site" evidence="2">
    <location>
        <position position="153"/>
    </location>
    <ligand>
        <name>CoA</name>
        <dbReference type="ChEBI" id="CHEBI:57287"/>
    </ligand>
</feature>
<organism evidence="6 7">
    <name type="scientific">Streptosporangium saharense</name>
    <dbReference type="NCBI Taxonomy" id="1706840"/>
    <lineage>
        <taxon>Bacteria</taxon>
        <taxon>Bacillati</taxon>
        <taxon>Actinomycetota</taxon>
        <taxon>Actinomycetes</taxon>
        <taxon>Streptosporangiales</taxon>
        <taxon>Streptosporangiaceae</taxon>
        <taxon>Streptosporangium</taxon>
    </lineage>
</organism>
<dbReference type="InterPro" id="IPR003542">
    <property type="entry name" value="Enbac_synth_compD-like"/>
</dbReference>